<dbReference type="InterPro" id="IPR036165">
    <property type="entry name" value="YefM-like_sf"/>
</dbReference>
<keyword evidence="4" id="KW-1185">Reference proteome</keyword>
<comment type="caution">
    <text evidence="3">The sequence shown here is derived from an EMBL/GenBank/DDBJ whole genome shotgun (WGS) entry which is preliminary data.</text>
</comment>
<dbReference type="InterPro" id="IPR006442">
    <property type="entry name" value="Antitoxin_Phd/YefM"/>
</dbReference>
<proteinExistence type="inferred from homology"/>
<protein>
    <recommendedName>
        <fullName evidence="2">Antitoxin</fullName>
    </recommendedName>
</protein>
<accession>A0A5C6YUK5</accession>
<dbReference type="AlphaFoldDB" id="A0A5C6YUK5"/>
<comment type="function">
    <text evidence="2">Antitoxin component of a type II toxin-antitoxin (TA) system.</text>
</comment>
<dbReference type="RefSeq" id="WP_111846078.1">
    <property type="nucleotide sequence ID" value="NZ_UEGI01000040.1"/>
</dbReference>
<comment type="similarity">
    <text evidence="1 2">Belongs to the phD/YefM antitoxin family.</text>
</comment>
<organism evidence="3 4">
    <name type="scientific">Aequorivita antarctica</name>
    <dbReference type="NCBI Taxonomy" id="153266"/>
    <lineage>
        <taxon>Bacteria</taxon>
        <taxon>Pseudomonadati</taxon>
        <taxon>Bacteroidota</taxon>
        <taxon>Flavobacteriia</taxon>
        <taxon>Flavobacteriales</taxon>
        <taxon>Flavobacteriaceae</taxon>
        <taxon>Aequorivita</taxon>
    </lineage>
</organism>
<gene>
    <name evidence="3" type="ORF">ESU54_17540</name>
</gene>
<dbReference type="Gene3D" id="6.10.250.330">
    <property type="match status" value="1"/>
</dbReference>
<sequence>MRAITISTLRKSIKKQFDYVSSSMEVIVVARSKGDDAVVIMSINEYNSLKETEHLLSTKANRNRLMESIEQIDNGKLVEYNEDEIELTH</sequence>
<dbReference type="Gene3D" id="3.40.1620.10">
    <property type="entry name" value="YefM-like domain"/>
    <property type="match status" value="1"/>
</dbReference>
<dbReference type="Proteomes" id="UP000321497">
    <property type="component" value="Unassembled WGS sequence"/>
</dbReference>
<evidence type="ECO:0000256" key="1">
    <source>
        <dbReference type="ARBA" id="ARBA00009981"/>
    </source>
</evidence>
<evidence type="ECO:0000313" key="3">
    <source>
        <dbReference type="EMBL" id="TXD71232.1"/>
    </source>
</evidence>
<dbReference type="EMBL" id="VORT01000030">
    <property type="protein sequence ID" value="TXD71232.1"/>
    <property type="molecule type" value="Genomic_DNA"/>
</dbReference>
<evidence type="ECO:0000313" key="4">
    <source>
        <dbReference type="Proteomes" id="UP000321497"/>
    </source>
</evidence>
<reference evidence="3 4" key="1">
    <citation type="submission" date="2019-08" db="EMBL/GenBank/DDBJ databases">
        <title>Genome of Aequorivita antarctica SW49 (type strain).</title>
        <authorList>
            <person name="Bowman J.P."/>
        </authorList>
    </citation>
    <scope>NUCLEOTIDE SEQUENCE [LARGE SCALE GENOMIC DNA]</scope>
    <source>
        <strain evidence="3 4">SW49</strain>
    </source>
</reference>
<dbReference type="Pfam" id="PF02604">
    <property type="entry name" value="PhdYeFM_antitox"/>
    <property type="match status" value="1"/>
</dbReference>
<dbReference type="OrthoDB" id="1524837at2"/>
<name>A0A5C6YUK5_9FLAO</name>
<evidence type="ECO:0000256" key="2">
    <source>
        <dbReference type="RuleBase" id="RU362080"/>
    </source>
</evidence>
<dbReference type="SUPFAM" id="SSF143120">
    <property type="entry name" value="YefM-like"/>
    <property type="match status" value="1"/>
</dbReference>